<accession>A0A4S8PZ39</accession>
<dbReference type="AlphaFoldDB" id="A0A4S8PZ39"/>
<reference evidence="1 2" key="1">
    <citation type="submission" date="2019-04" db="EMBL/GenBank/DDBJ databases">
        <title>genome sequence of strain W3.</title>
        <authorList>
            <person name="Gao J."/>
            <person name="Sun J."/>
        </authorList>
    </citation>
    <scope>NUCLEOTIDE SEQUENCE [LARGE SCALE GENOMIC DNA]</scope>
    <source>
        <strain evidence="1 2">W3</strain>
    </source>
</reference>
<comment type="caution">
    <text evidence="1">The sequence shown here is derived from an EMBL/GenBank/DDBJ whole genome shotgun (WGS) entry which is preliminary data.</text>
</comment>
<proteinExistence type="predicted"/>
<gene>
    <name evidence="1" type="ORF">FAA86_10620</name>
</gene>
<dbReference type="Proteomes" id="UP000307378">
    <property type="component" value="Unassembled WGS sequence"/>
</dbReference>
<dbReference type="EMBL" id="STGU01000004">
    <property type="protein sequence ID" value="THV36930.1"/>
    <property type="molecule type" value="Genomic_DNA"/>
</dbReference>
<organism evidence="1 2">
    <name type="scientific">Rhizobium rosettiformans W3</name>
    <dbReference type="NCBI Taxonomy" id="538378"/>
    <lineage>
        <taxon>Bacteria</taxon>
        <taxon>Pseudomonadati</taxon>
        <taxon>Pseudomonadota</taxon>
        <taxon>Alphaproteobacteria</taxon>
        <taxon>Hyphomicrobiales</taxon>
        <taxon>Rhizobiaceae</taxon>
        <taxon>Rhizobium/Agrobacterium group</taxon>
        <taxon>Rhizobium</taxon>
    </lineage>
</organism>
<evidence type="ECO:0000313" key="1">
    <source>
        <dbReference type="EMBL" id="THV36930.1"/>
    </source>
</evidence>
<evidence type="ECO:0000313" key="2">
    <source>
        <dbReference type="Proteomes" id="UP000307378"/>
    </source>
</evidence>
<name>A0A4S8PZ39_9HYPH</name>
<protein>
    <submittedName>
        <fullName evidence="1">Uncharacterized protein</fullName>
    </submittedName>
</protein>
<dbReference type="RefSeq" id="WP_136540393.1">
    <property type="nucleotide sequence ID" value="NZ_STGU01000004.1"/>
</dbReference>
<sequence length="145" mass="14997">MPSITPTLALSILDTITSKVDEGSAGDAVLRIYSAGTTPPTNVNDALTDQVLLIEFVLPNPAFNAATDADPTYVEAIAAAIANIPAAATGDAAFARVFNRDGEALWQSSVGETGGTEEVLLSSKSVTKDVETTVINANARYPKDA</sequence>